<dbReference type="PANTHER" id="PTHR32054">
    <property type="entry name" value="HEAVY CHAIN, PUTATIVE, EXPRESSED-RELATED-RELATED"/>
    <property type="match status" value="1"/>
</dbReference>
<dbReference type="InterPro" id="IPR008545">
    <property type="entry name" value="Web"/>
</dbReference>
<dbReference type="EMBL" id="OIVN01002247">
    <property type="protein sequence ID" value="SPD01960.1"/>
    <property type="molecule type" value="Genomic_DNA"/>
</dbReference>
<comment type="similarity">
    <text evidence="1">Belongs to the WEB family.</text>
</comment>
<dbReference type="PANTHER" id="PTHR32054:SF42">
    <property type="entry name" value="WEB FAMILY PROTEIN"/>
    <property type="match status" value="1"/>
</dbReference>
<dbReference type="AlphaFoldDB" id="A0A2N9GRH4"/>
<dbReference type="Pfam" id="PF05701">
    <property type="entry name" value="WEMBL"/>
    <property type="match status" value="1"/>
</dbReference>
<evidence type="ECO:0000256" key="1">
    <source>
        <dbReference type="ARBA" id="ARBA00005485"/>
    </source>
</evidence>
<feature type="region of interest" description="Disordered" evidence="4">
    <location>
        <begin position="1"/>
        <end position="24"/>
    </location>
</feature>
<gene>
    <name evidence="5" type="ORF">FSB_LOCUS29842</name>
</gene>
<dbReference type="GO" id="GO:0005829">
    <property type="term" value="C:cytosol"/>
    <property type="evidence" value="ECO:0007669"/>
    <property type="project" value="TreeGrafter"/>
</dbReference>
<feature type="coiled-coil region" evidence="3">
    <location>
        <begin position="75"/>
        <end position="186"/>
    </location>
</feature>
<feature type="coiled-coil region" evidence="3">
    <location>
        <begin position="247"/>
        <end position="451"/>
    </location>
</feature>
<evidence type="ECO:0000313" key="5">
    <source>
        <dbReference type="EMBL" id="SPD01960.1"/>
    </source>
</evidence>
<evidence type="ECO:0000256" key="2">
    <source>
        <dbReference type="ARBA" id="ARBA00023054"/>
    </source>
</evidence>
<organism evidence="5">
    <name type="scientific">Fagus sylvatica</name>
    <name type="common">Beechnut</name>
    <dbReference type="NCBI Taxonomy" id="28930"/>
    <lineage>
        <taxon>Eukaryota</taxon>
        <taxon>Viridiplantae</taxon>
        <taxon>Streptophyta</taxon>
        <taxon>Embryophyta</taxon>
        <taxon>Tracheophyta</taxon>
        <taxon>Spermatophyta</taxon>
        <taxon>Magnoliopsida</taxon>
        <taxon>eudicotyledons</taxon>
        <taxon>Gunneridae</taxon>
        <taxon>Pentapetalae</taxon>
        <taxon>rosids</taxon>
        <taxon>fabids</taxon>
        <taxon>Fagales</taxon>
        <taxon>Fagaceae</taxon>
        <taxon>Fagus</taxon>
    </lineage>
</organism>
<reference evidence="5" key="1">
    <citation type="submission" date="2018-02" db="EMBL/GenBank/DDBJ databases">
        <authorList>
            <person name="Cohen D.B."/>
            <person name="Kent A.D."/>
        </authorList>
    </citation>
    <scope>NUCLEOTIDE SEQUENCE</scope>
</reference>
<proteinExistence type="inferred from homology"/>
<evidence type="ECO:0008006" key="6">
    <source>
        <dbReference type="Google" id="ProtNLM"/>
    </source>
</evidence>
<dbReference type="GO" id="GO:0009904">
    <property type="term" value="P:chloroplast accumulation movement"/>
    <property type="evidence" value="ECO:0007669"/>
    <property type="project" value="TreeGrafter"/>
</dbReference>
<evidence type="ECO:0000256" key="4">
    <source>
        <dbReference type="SAM" id="MobiDB-lite"/>
    </source>
</evidence>
<protein>
    <recommendedName>
        <fullName evidence="6">WEB family protein</fullName>
    </recommendedName>
</protein>
<name>A0A2N9GRH4_FAGSY</name>
<evidence type="ECO:0000256" key="3">
    <source>
        <dbReference type="SAM" id="Coils"/>
    </source>
</evidence>
<dbReference type="GO" id="GO:0009903">
    <property type="term" value="P:chloroplast avoidance movement"/>
    <property type="evidence" value="ECO:0007669"/>
    <property type="project" value="TreeGrafter"/>
</dbReference>
<keyword evidence="2 3" id="KW-0175">Coiled coil</keyword>
<accession>A0A2N9GRH4</accession>
<sequence>MVNIRNKGHQNAPSSPKGEVGEIDTRAPFQSVKAAVSLFGEVAVSREKRAVKKSNLSSENVLDKETQHLLALRELNKIKQQLEKAQTTKNRALTELEKAEKTLQDLTTKLKTVSESKHSAIEAAEAVKNKAKKLEAERSRNVIGREAWKQELDHARKEYTTTVIELDAAKQELNKIRQDFDAALEAKLAAFQQGAEAQRSANVNREKASELSKEVAAMRLSIQHLKLAAVQAQQEHSKIVAEKDACIDSQKSAKVEAEKKLMSLKKEVDPKSYKNLDAKFAETSAEIEVLQEEMKKAHATEMEAVRVVALELNEASKTLQELAEEESSLRSLVSSLQLELEDVKKEQAELKEREVAAESLAAKLNAEVQNSKANAELEEKDLDVSDDLSMKLQQLLSEAENDEREAEEMKRNANELMREAKADTIASEEVEKKLELALREAEEAMAAEKRVLDEMKIFSEKKDTNHYLNSEPGTTIKLSVGEFDSLNKKVQESEILAEKKEEAAMAQLEAITASKNEVDRKLEANLKAIEEIEMATKVAMTKAEMAESAKTMVEGELQKWRQEEQNVRSEAASTFIEHSVKSSVSIPLLL</sequence>